<dbReference type="PROSITE" id="PS51163">
    <property type="entry name" value="YRDC"/>
    <property type="match status" value="1"/>
</dbReference>
<evidence type="ECO:0000256" key="1">
    <source>
        <dbReference type="ARBA" id="ARBA00004496"/>
    </source>
</evidence>
<keyword evidence="6 13" id="KW-0808">Transferase</keyword>
<dbReference type="GO" id="GO:0005737">
    <property type="term" value="C:cytoplasm"/>
    <property type="evidence" value="ECO:0007669"/>
    <property type="project" value="UniProtKB-SubCell"/>
</dbReference>
<accession>A0AAF1D7P1</accession>
<protein>
    <recommendedName>
        <fullName evidence="4 13">Threonylcarbamoyl-AMP synthase</fullName>
        <shortName evidence="13">TC-AMP synthase</shortName>
        <ecNumber evidence="3 13">2.7.7.87</ecNumber>
    </recommendedName>
    <alternativeName>
        <fullName evidence="11 13">L-threonylcarbamoyladenylate synthase</fullName>
    </alternativeName>
</protein>
<comment type="subcellular location">
    <subcellularLocation>
        <location evidence="1 13">Cytoplasm</location>
    </subcellularLocation>
</comment>
<comment type="function">
    <text evidence="13">Required for the formation of a threonylcarbamoyl group on adenosine at position 37 (t(6)A37) in tRNAs that read codons beginning with adenine.</text>
</comment>
<gene>
    <name evidence="16" type="ORF">FIT61_04295</name>
</gene>
<feature type="binding site" evidence="14">
    <location>
        <position position="138"/>
    </location>
    <ligand>
        <name>L-threonine</name>
        <dbReference type="ChEBI" id="CHEBI:57926"/>
    </ligand>
</feature>
<evidence type="ECO:0000256" key="9">
    <source>
        <dbReference type="ARBA" id="ARBA00022741"/>
    </source>
</evidence>
<feature type="binding site" evidence="14">
    <location>
        <position position="140"/>
    </location>
    <ligand>
        <name>ATP</name>
        <dbReference type="ChEBI" id="CHEBI:30616"/>
    </ligand>
</feature>
<keyword evidence="10 13" id="KW-0067">ATP-binding</keyword>
<evidence type="ECO:0000256" key="3">
    <source>
        <dbReference type="ARBA" id="ARBA00012584"/>
    </source>
</evidence>
<dbReference type="InterPro" id="IPR038385">
    <property type="entry name" value="Sua5/YwlC_C"/>
</dbReference>
<evidence type="ECO:0000256" key="10">
    <source>
        <dbReference type="ARBA" id="ARBA00022840"/>
    </source>
</evidence>
<dbReference type="EMBL" id="CP040986">
    <property type="protein sequence ID" value="QDD13663.1"/>
    <property type="molecule type" value="Genomic_DNA"/>
</dbReference>
<evidence type="ECO:0000256" key="13">
    <source>
        <dbReference type="PIRNR" id="PIRNR004930"/>
    </source>
</evidence>
<dbReference type="GO" id="GO:0000049">
    <property type="term" value="F:tRNA binding"/>
    <property type="evidence" value="ECO:0007669"/>
    <property type="project" value="TreeGrafter"/>
</dbReference>
<dbReference type="GO" id="GO:0061710">
    <property type="term" value="F:L-threonylcarbamoyladenylate synthase"/>
    <property type="evidence" value="ECO:0007669"/>
    <property type="project" value="UniProtKB-EC"/>
</dbReference>
<evidence type="ECO:0000256" key="14">
    <source>
        <dbReference type="PIRSR" id="PIRSR004930-1"/>
    </source>
</evidence>
<evidence type="ECO:0000313" key="16">
    <source>
        <dbReference type="EMBL" id="QDD13663.1"/>
    </source>
</evidence>
<dbReference type="GO" id="GO:0005524">
    <property type="term" value="F:ATP binding"/>
    <property type="evidence" value="ECO:0007669"/>
    <property type="project" value="UniProtKB-UniRule"/>
</dbReference>
<dbReference type="PIRSF" id="PIRSF004930">
    <property type="entry name" value="Tln_factor_SUA5"/>
    <property type="match status" value="1"/>
</dbReference>
<keyword evidence="5 13" id="KW-0963">Cytoplasm</keyword>
<evidence type="ECO:0000256" key="12">
    <source>
        <dbReference type="ARBA" id="ARBA00048366"/>
    </source>
</evidence>
<evidence type="ECO:0000256" key="2">
    <source>
        <dbReference type="ARBA" id="ARBA00007663"/>
    </source>
</evidence>
<feature type="binding site" evidence="14">
    <location>
        <position position="192"/>
    </location>
    <ligand>
        <name>ATP</name>
        <dbReference type="ChEBI" id="CHEBI:30616"/>
    </ligand>
</feature>
<dbReference type="SUPFAM" id="SSF55821">
    <property type="entry name" value="YrdC/RibB"/>
    <property type="match status" value="1"/>
</dbReference>
<feature type="binding site" evidence="14">
    <location>
        <position position="118"/>
    </location>
    <ligand>
        <name>ATP</name>
        <dbReference type="ChEBI" id="CHEBI:30616"/>
    </ligand>
</feature>
<comment type="similarity">
    <text evidence="2 13">Belongs to the SUA5 family.</text>
</comment>
<dbReference type="PANTHER" id="PTHR17490:SF16">
    <property type="entry name" value="THREONYLCARBAMOYL-AMP SYNTHASE"/>
    <property type="match status" value="1"/>
</dbReference>
<dbReference type="GO" id="GO:0003725">
    <property type="term" value="F:double-stranded RNA binding"/>
    <property type="evidence" value="ECO:0007669"/>
    <property type="project" value="UniProtKB-UniRule"/>
</dbReference>
<dbReference type="Pfam" id="PF03481">
    <property type="entry name" value="Sua5_C"/>
    <property type="match status" value="1"/>
</dbReference>
<dbReference type="Gene3D" id="3.40.50.11030">
    <property type="entry name" value="Threonylcarbamoyl-AMP synthase, C-terminal domain"/>
    <property type="match status" value="1"/>
</dbReference>
<reference evidence="16 17" key="1">
    <citation type="journal article" date="2019" name="ISME J.">
        <title>Evolution in action: habitat transition from sediment to the pelagial leads to genome streamlining in Methylophilaceae.</title>
        <authorList>
            <person name="Salcher M."/>
            <person name="Schaefle D."/>
            <person name="Kaspar M."/>
            <person name="Neuenschwander S.M."/>
            <person name="Ghai R."/>
        </authorList>
    </citation>
    <scope>NUCLEOTIDE SEQUENCE [LARGE SCALE GENOMIC DNA]</scope>
    <source>
        <strain evidence="16 17">MMS-RI-1</strain>
    </source>
</reference>
<dbReference type="InterPro" id="IPR005145">
    <property type="entry name" value="Sua5_C"/>
</dbReference>
<dbReference type="Gene3D" id="3.90.870.10">
    <property type="entry name" value="DHBP synthase"/>
    <property type="match status" value="1"/>
</dbReference>
<evidence type="ECO:0000256" key="11">
    <source>
        <dbReference type="ARBA" id="ARBA00029774"/>
    </source>
</evidence>
<keyword evidence="9 13" id="KW-0547">Nucleotide-binding</keyword>
<evidence type="ECO:0000256" key="5">
    <source>
        <dbReference type="ARBA" id="ARBA00022490"/>
    </source>
</evidence>
<dbReference type="InterPro" id="IPR050156">
    <property type="entry name" value="TC-AMP_synthase_SUA5"/>
</dbReference>
<dbReference type="RefSeq" id="WP_139883479.1">
    <property type="nucleotide sequence ID" value="NZ_CP040986.1"/>
</dbReference>
<dbReference type="GO" id="GO:0008033">
    <property type="term" value="P:tRNA processing"/>
    <property type="evidence" value="ECO:0007669"/>
    <property type="project" value="UniProtKB-KW"/>
</dbReference>
<feature type="binding site" evidence="14">
    <location>
        <position position="64"/>
    </location>
    <ligand>
        <name>L-threonine</name>
        <dbReference type="ChEBI" id="CHEBI:57926"/>
    </ligand>
</feature>
<dbReference type="KEGG" id="mrk:FIT61_04295"/>
<feature type="domain" description="YrdC-like" evidence="15">
    <location>
        <begin position="10"/>
        <end position="196"/>
    </location>
</feature>
<feature type="binding site" evidence="14">
    <location>
        <position position="32"/>
    </location>
    <ligand>
        <name>L-threonine</name>
        <dbReference type="ChEBI" id="CHEBI:57926"/>
    </ligand>
</feature>
<organism evidence="16 17">
    <name type="scientific">Candidatus Methylopumilus rimovensis</name>
    <dbReference type="NCBI Taxonomy" id="2588535"/>
    <lineage>
        <taxon>Bacteria</taxon>
        <taxon>Pseudomonadati</taxon>
        <taxon>Pseudomonadota</taxon>
        <taxon>Betaproteobacteria</taxon>
        <taxon>Nitrosomonadales</taxon>
        <taxon>Methylophilaceae</taxon>
        <taxon>Candidatus Methylopumilus</taxon>
    </lineage>
</organism>
<dbReference type="Pfam" id="PF01300">
    <property type="entry name" value="Sua5_yciO_yrdC"/>
    <property type="match status" value="1"/>
</dbReference>
<evidence type="ECO:0000256" key="6">
    <source>
        <dbReference type="ARBA" id="ARBA00022679"/>
    </source>
</evidence>
<evidence type="ECO:0000259" key="15">
    <source>
        <dbReference type="PROSITE" id="PS51163"/>
    </source>
</evidence>
<dbReference type="InterPro" id="IPR006070">
    <property type="entry name" value="Sua5-like_dom"/>
</dbReference>
<sequence length="322" mass="36026">MKTILLKANDIDLDKASQLLSDGELVAIPTETVYGLAADASNISAINKIFEVKKRPQSHPLILHLRSIDQLNDWAIDIPSDVHNLAKHFWPGPMSLLLKKHPDVLSEITGGSDKICIRIPNHPVTLSLLTILNKGIVAPSANLFGRVSPTSAQHVLDDLDGKISAILDGGQCEVGLESTIIDLTEIKPKILRPGGLPIAHIEEVIDKKILPHSNSDEKISGNLLNHYQPRASVHPYEKSEIEHLINDMPINKSVLLLLSDINKNNIHIHQMPKDAYQYGQVFYSTLRLMDDKKYEKIYIELPPEKSEWYAIHDRIKKASFKI</sequence>
<dbReference type="EC" id="2.7.7.87" evidence="3 13"/>
<dbReference type="PANTHER" id="PTHR17490">
    <property type="entry name" value="SUA5"/>
    <property type="match status" value="1"/>
</dbReference>
<proteinExistence type="inferred from homology"/>
<keyword evidence="17" id="KW-1185">Reference proteome</keyword>
<keyword evidence="7 13" id="KW-0819">tRNA processing</keyword>
<dbReference type="NCBIfam" id="TIGR00057">
    <property type="entry name" value="L-threonylcarbamoyladenylate synthase"/>
    <property type="match status" value="1"/>
</dbReference>
<evidence type="ECO:0000313" key="17">
    <source>
        <dbReference type="Proteomes" id="UP000312102"/>
    </source>
</evidence>
<dbReference type="AlphaFoldDB" id="A0AAF1D7P1"/>
<feature type="binding site" evidence="14">
    <location>
        <position position="178"/>
    </location>
    <ligand>
        <name>L-threonine</name>
        <dbReference type="ChEBI" id="CHEBI:57926"/>
    </ligand>
</feature>
<dbReference type="Proteomes" id="UP000312102">
    <property type="component" value="Chromosome"/>
</dbReference>
<dbReference type="GO" id="GO:0006450">
    <property type="term" value="P:regulation of translational fidelity"/>
    <property type="evidence" value="ECO:0007669"/>
    <property type="project" value="TreeGrafter"/>
</dbReference>
<comment type="catalytic activity">
    <reaction evidence="12 13">
        <text>L-threonine + hydrogencarbonate + ATP = L-threonylcarbamoyladenylate + diphosphate + H2O</text>
        <dbReference type="Rhea" id="RHEA:36407"/>
        <dbReference type="ChEBI" id="CHEBI:15377"/>
        <dbReference type="ChEBI" id="CHEBI:17544"/>
        <dbReference type="ChEBI" id="CHEBI:30616"/>
        <dbReference type="ChEBI" id="CHEBI:33019"/>
        <dbReference type="ChEBI" id="CHEBI:57926"/>
        <dbReference type="ChEBI" id="CHEBI:73682"/>
        <dbReference type="EC" id="2.7.7.87"/>
    </reaction>
</comment>
<dbReference type="InterPro" id="IPR010923">
    <property type="entry name" value="T(6)A37_SUA5"/>
</dbReference>
<evidence type="ECO:0000256" key="4">
    <source>
        <dbReference type="ARBA" id="ARBA00015492"/>
    </source>
</evidence>
<feature type="binding site" evidence="14">
    <location>
        <position position="227"/>
    </location>
    <ligand>
        <name>ATP</name>
        <dbReference type="ChEBI" id="CHEBI:30616"/>
    </ligand>
</feature>
<feature type="binding site" evidence="14">
    <location>
        <position position="148"/>
    </location>
    <ligand>
        <name>ATP</name>
        <dbReference type="ChEBI" id="CHEBI:30616"/>
    </ligand>
</feature>
<dbReference type="FunFam" id="3.90.870.10:FF:000009">
    <property type="entry name" value="Threonylcarbamoyl-AMP synthase, putative"/>
    <property type="match status" value="1"/>
</dbReference>
<name>A0AAF1D7P1_9PROT</name>
<keyword evidence="8 13" id="KW-0548">Nucleotidyltransferase</keyword>
<evidence type="ECO:0000256" key="7">
    <source>
        <dbReference type="ARBA" id="ARBA00022694"/>
    </source>
</evidence>
<dbReference type="InterPro" id="IPR017945">
    <property type="entry name" value="DHBP_synth_RibB-like_a/b_dom"/>
</dbReference>
<feature type="binding site" evidence="14">
    <location>
        <position position="55"/>
    </location>
    <ligand>
        <name>ATP</name>
        <dbReference type="ChEBI" id="CHEBI:30616"/>
    </ligand>
</feature>
<evidence type="ECO:0000256" key="8">
    <source>
        <dbReference type="ARBA" id="ARBA00022695"/>
    </source>
</evidence>